<accession>A0A0B4X8Z3</accession>
<reference evidence="1 2" key="1">
    <citation type="submission" date="2013-11" db="EMBL/GenBank/DDBJ databases">
        <title>Complete genome sequence of Rhizobium gallicum bv. gallicum R602.</title>
        <authorList>
            <person name="Bustos P."/>
            <person name="Santamaria R.I."/>
            <person name="Lozano L."/>
            <person name="Acosta J.L."/>
            <person name="Ormeno-Orrillo E."/>
            <person name="Rogel M.A."/>
            <person name="Romero D."/>
            <person name="Cevallos M.A."/>
            <person name="Martinez-Romero E."/>
            <person name="Gonzalez V."/>
        </authorList>
    </citation>
    <scope>NUCLEOTIDE SEQUENCE [LARGE SCALE GENOMIC DNA]</scope>
    <source>
        <strain evidence="1 2">R602</strain>
    </source>
</reference>
<keyword evidence="2" id="KW-1185">Reference proteome</keyword>
<gene>
    <name evidence="1" type="ORF">RGR602_CH03799</name>
</gene>
<dbReference type="KEGG" id="rga:RGR602_CH03799"/>
<name>A0A0B4X8Z3_9HYPH</name>
<evidence type="ECO:0000313" key="1">
    <source>
        <dbReference type="EMBL" id="AJD43098.1"/>
    </source>
</evidence>
<dbReference type="EMBL" id="CP006877">
    <property type="protein sequence ID" value="AJD43098.1"/>
    <property type="molecule type" value="Genomic_DNA"/>
</dbReference>
<evidence type="ECO:0000313" key="2">
    <source>
        <dbReference type="Proteomes" id="UP000031368"/>
    </source>
</evidence>
<proteinExistence type="predicted"/>
<organism evidence="1 2">
    <name type="scientific">Rhizobium gallicum bv. gallicum R602sp</name>
    <dbReference type="NCBI Taxonomy" id="1041138"/>
    <lineage>
        <taxon>Bacteria</taxon>
        <taxon>Pseudomonadati</taxon>
        <taxon>Pseudomonadota</taxon>
        <taxon>Alphaproteobacteria</taxon>
        <taxon>Hyphomicrobiales</taxon>
        <taxon>Rhizobiaceae</taxon>
        <taxon>Rhizobium/Agrobacterium group</taxon>
        <taxon>Rhizobium</taxon>
    </lineage>
</organism>
<dbReference type="HOGENOM" id="CLU_2384113_0_0_5"/>
<dbReference type="Proteomes" id="UP000031368">
    <property type="component" value="Chromosome"/>
</dbReference>
<protein>
    <submittedName>
        <fullName evidence="1">ATPase domain-containing protein</fullName>
    </submittedName>
</protein>
<sequence length="94" mass="10536">MLLRSMFAQNERSLRSIRMDLSGINLSVGENGAGKGKLRRSIDGWCFFHGLMADRSSPLRTPCLAVMAPMLDEDEQAMFSQVFFLLYSGHGHAR</sequence>
<dbReference type="AlphaFoldDB" id="A0A0B4X8Z3"/>